<feature type="region of interest" description="Disordered" evidence="1">
    <location>
        <begin position="1"/>
        <end position="23"/>
    </location>
</feature>
<gene>
    <name evidence="2" type="ORF">ONE63_010294</name>
</gene>
<comment type="caution">
    <text evidence="2">The sequence shown here is derived from an EMBL/GenBank/DDBJ whole genome shotgun (WGS) entry which is preliminary data.</text>
</comment>
<accession>A0AAV7XKV8</accession>
<dbReference type="EMBL" id="JAPTSV010000008">
    <property type="protein sequence ID" value="KAJ1525484.1"/>
    <property type="molecule type" value="Genomic_DNA"/>
</dbReference>
<keyword evidence="3" id="KW-1185">Reference proteome</keyword>
<dbReference type="Proteomes" id="UP001075354">
    <property type="component" value="Chromosome 8"/>
</dbReference>
<proteinExistence type="predicted"/>
<evidence type="ECO:0000256" key="1">
    <source>
        <dbReference type="SAM" id="MobiDB-lite"/>
    </source>
</evidence>
<evidence type="ECO:0000313" key="3">
    <source>
        <dbReference type="Proteomes" id="UP001075354"/>
    </source>
</evidence>
<evidence type="ECO:0000313" key="2">
    <source>
        <dbReference type="EMBL" id="KAJ1525484.1"/>
    </source>
</evidence>
<sequence>MFTTESTSTTTVSTSPRPTTTSTLSPAMLLYEERRQRARRGHGLGLGRYWRRRHALSHARRVAAGASRCADGETLDMLRFAPSGPDEALRSLMVGDAALPTGGALLQHARKAQFVFTGKVLGRGDRVGRDTAARENATAAGRRGRQTQELVPRGAAVWVRVKRVLKGDLEHSLVHLQTEPANGGRAPPGTAAPCPQLLRLHHTAIFLADKPRGSAWGRHRGGAAADAEANALPGDDDNAVELLLTADPFVLTLRNLQISSKASKGKRGHAPVPARGGAWSAERVGTVTIRPRTGFGMRHGFARVALRRPPLCRPAAAVRRGR</sequence>
<protein>
    <submittedName>
        <fullName evidence="2">Uncharacterized protein</fullName>
    </submittedName>
</protein>
<name>A0AAV7XKV8_9NEOP</name>
<dbReference type="AlphaFoldDB" id="A0AAV7XKV8"/>
<organism evidence="2 3">
    <name type="scientific">Megalurothrips usitatus</name>
    <name type="common">bean blossom thrips</name>
    <dbReference type="NCBI Taxonomy" id="439358"/>
    <lineage>
        <taxon>Eukaryota</taxon>
        <taxon>Metazoa</taxon>
        <taxon>Ecdysozoa</taxon>
        <taxon>Arthropoda</taxon>
        <taxon>Hexapoda</taxon>
        <taxon>Insecta</taxon>
        <taxon>Pterygota</taxon>
        <taxon>Neoptera</taxon>
        <taxon>Paraneoptera</taxon>
        <taxon>Thysanoptera</taxon>
        <taxon>Terebrantia</taxon>
        <taxon>Thripoidea</taxon>
        <taxon>Thripidae</taxon>
        <taxon>Megalurothrips</taxon>
    </lineage>
</organism>
<reference evidence="2" key="1">
    <citation type="submission" date="2022-12" db="EMBL/GenBank/DDBJ databases">
        <title>Chromosome-level genome assembly of the bean flower thrips Megalurothrips usitatus.</title>
        <authorList>
            <person name="Ma L."/>
            <person name="Liu Q."/>
            <person name="Li H."/>
            <person name="Cai W."/>
        </authorList>
    </citation>
    <scope>NUCLEOTIDE SEQUENCE</scope>
    <source>
        <strain evidence="2">Cailab_2022a</strain>
    </source>
</reference>